<comment type="caution">
    <text evidence="1">The sequence shown here is derived from an EMBL/GenBank/DDBJ whole genome shotgun (WGS) entry which is preliminary data.</text>
</comment>
<evidence type="ECO:0000313" key="1">
    <source>
        <dbReference type="EMBL" id="CAG8852967.1"/>
    </source>
</evidence>
<sequence>NSKINNHLQIEKAYNVWIYEDFQPLLDDNMKDTKEAQYLEFLDICENLKKIFDEILGYSNNMDGFIIIEEKDIYLLENAFT</sequence>
<organism evidence="1 2">
    <name type="scientific">Gigaspora margarita</name>
    <dbReference type="NCBI Taxonomy" id="4874"/>
    <lineage>
        <taxon>Eukaryota</taxon>
        <taxon>Fungi</taxon>
        <taxon>Fungi incertae sedis</taxon>
        <taxon>Mucoromycota</taxon>
        <taxon>Glomeromycotina</taxon>
        <taxon>Glomeromycetes</taxon>
        <taxon>Diversisporales</taxon>
        <taxon>Gigasporaceae</taxon>
        <taxon>Gigaspora</taxon>
    </lineage>
</organism>
<dbReference type="Proteomes" id="UP000789901">
    <property type="component" value="Unassembled WGS sequence"/>
</dbReference>
<accession>A0ABN7XCS6</accession>
<name>A0ABN7XCS6_GIGMA</name>
<gene>
    <name evidence="1" type="ORF">GMARGA_LOCUS41788</name>
</gene>
<reference evidence="1 2" key="1">
    <citation type="submission" date="2021-06" db="EMBL/GenBank/DDBJ databases">
        <authorList>
            <person name="Kallberg Y."/>
            <person name="Tangrot J."/>
            <person name="Rosling A."/>
        </authorList>
    </citation>
    <scope>NUCLEOTIDE SEQUENCE [LARGE SCALE GENOMIC DNA]</scope>
    <source>
        <strain evidence="1 2">120-4 pot B 10/14</strain>
    </source>
</reference>
<protein>
    <submittedName>
        <fullName evidence="1">3862_t:CDS:1</fullName>
    </submittedName>
</protein>
<evidence type="ECO:0000313" key="2">
    <source>
        <dbReference type="Proteomes" id="UP000789901"/>
    </source>
</evidence>
<keyword evidence="2" id="KW-1185">Reference proteome</keyword>
<proteinExistence type="predicted"/>
<feature type="non-terminal residue" evidence="1">
    <location>
        <position position="1"/>
    </location>
</feature>
<dbReference type="EMBL" id="CAJVQB010118286">
    <property type="protein sequence ID" value="CAG8852967.1"/>
    <property type="molecule type" value="Genomic_DNA"/>
</dbReference>
<feature type="non-terminal residue" evidence="1">
    <location>
        <position position="81"/>
    </location>
</feature>